<dbReference type="SUPFAM" id="SSF54427">
    <property type="entry name" value="NTF2-like"/>
    <property type="match status" value="1"/>
</dbReference>
<evidence type="ECO:0000259" key="2">
    <source>
        <dbReference type="Pfam" id="PF07858"/>
    </source>
</evidence>
<reference evidence="3" key="1">
    <citation type="submission" date="2022-08" db="EMBL/GenBank/DDBJ databases">
        <authorList>
            <person name="Vandamme P."/>
            <person name="Hettiarachchi A."/>
            <person name="Peeters C."/>
            <person name="Cnockaert M."/>
            <person name="Carlier A."/>
        </authorList>
    </citation>
    <scope>NUCLEOTIDE SEQUENCE</scope>
    <source>
        <strain evidence="3">LMG 31809</strain>
    </source>
</reference>
<dbReference type="EMBL" id="JANWOI010000002">
    <property type="protein sequence ID" value="MDA5193838.1"/>
    <property type="molecule type" value="Genomic_DNA"/>
</dbReference>
<dbReference type="InterPro" id="IPR032710">
    <property type="entry name" value="NTF2-like_dom_sf"/>
</dbReference>
<dbReference type="Pfam" id="PF07858">
    <property type="entry name" value="LEH"/>
    <property type="match status" value="1"/>
</dbReference>
<comment type="caution">
    <text evidence="3">The sequence shown here is derived from an EMBL/GenBank/DDBJ whole genome shotgun (WGS) entry which is preliminary data.</text>
</comment>
<proteinExistence type="predicted"/>
<keyword evidence="1" id="KW-0732">Signal</keyword>
<organism evidence="3 4">
    <name type="scientific">Govanella unica</name>
    <dbReference type="NCBI Taxonomy" id="2975056"/>
    <lineage>
        <taxon>Bacteria</taxon>
        <taxon>Pseudomonadati</taxon>
        <taxon>Pseudomonadota</taxon>
        <taxon>Alphaproteobacteria</taxon>
        <taxon>Emcibacterales</taxon>
        <taxon>Govanellaceae</taxon>
        <taxon>Govanella</taxon>
    </lineage>
</organism>
<feature type="domain" description="Limonene-1,2-epoxide hydrolase" evidence="2">
    <location>
        <begin position="34"/>
        <end position="147"/>
    </location>
</feature>
<feature type="signal peptide" evidence="1">
    <location>
        <begin position="1"/>
        <end position="25"/>
    </location>
</feature>
<evidence type="ECO:0000313" key="4">
    <source>
        <dbReference type="Proteomes" id="UP001141619"/>
    </source>
</evidence>
<accession>A0A9X3TY76</accession>
<dbReference type="Proteomes" id="UP001141619">
    <property type="component" value="Unassembled WGS sequence"/>
</dbReference>
<evidence type="ECO:0000256" key="1">
    <source>
        <dbReference type="SAM" id="SignalP"/>
    </source>
</evidence>
<feature type="chain" id="PRO_5040789463" evidence="1">
    <location>
        <begin position="26"/>
        <end position="156"/>
    </location>
</feature>
<reference evidence="3" key="2">
    <citation type="journal article" date="2023" name="Syst. Appl. Microbiol.">
        <title>Govania unica gen. nov., sp. nov., a rare biosphere bacterium that represents a novel family in the class Alphaproteobacteria.</title>
        <authorList>
            <person name="Vandamme P."/>
            <person name="Peeters C."/>
            <person name="Hettiarachchi A."/>
            <person name="Cnockaert M."/>
            <person name="Carlier A."/>
        </authorList>
    </citation>
    <scope>NUCLEOTIDE SEQUENCE</scope>
    <source>
        <strain evidence="3">LMG 31809</strain>
    </source>
</reference>
<dbReference type="RefSeq" id="WP_274943531.1">
    <property type="nucleotide sequence ID" value="NZ_JANWOI010000002.1"/>
</dbReference>
<name>A0A9X3TY76_9PROT</name>
<keyword evidence="4" id="KW-1185">Reference proteome</keyword>
<gene>
    <name evidence="3" type="ORF">NYP16_07720</name>
</gene>
<evidence type="ECO:0000313" key="3">
    <source>
        <dbReference type="EMBL" id="MDA5193838.1"/>
    </source>
</evidence>
<dbReference type="AlphaFoldDB" id="A0A9X3TY76"/>
<sequence>MSKTLSKLLATIFFCASLFSFSGGAAMADTDAQKIDAVKQMFDAWNKLDWERAINMFAEDGVLHSVMQDPINGRKAIAERLHILAKGTEKLQLQVKNMGIINGLVFVERVDDFVFNGNHGRVPVVGVLKVEGGKIKEWREYYDRHQLESSLTGKKE</sequence>
<dbReference type="InterPro" id="IPR013100">
    <property type="entry name" value="LEH"/>
</dbReference>
<dbReference type="Gene3D" id="3.10.450.50">
    <property type="match status" value="1"/>
</dbReference>
<protein>
    <submittedName>
        <fullName evidence="3">Nuclear transport factor 2 family protein</fullName>
    </submittedName>
</protein>